<evidence type="ECO:0000313" key="2">
    <source>
        <dbReference type="Proteomes" id="UP000790709"/>
    </source>
</evidence>
<evidence type="ECO:0000313" key="1">
    <source>
        <dbReference type="EMBL" id="KAH7925181.1"/>
    </source>
</evidence>
<reference evidence="1" key="1">
    <citation type="journal article" date="2021" name="New Phytol.">
        <title>Evolutionary innovations through gain and loss of genes in the ectomycorrhizal Boletales.</title>
        <authorList>
            <person name="Wu G."/>
            <person name="Miyauchi S."/>
            <person name="Morin E."/>
            <person name="Kuo A."/>
            <person name="Drula E."/>
            <person name="Varga T."/>
            <person name="Kohler A."/>
            <person name="Feng B."/>
            <person name="Cao Y."/>
            <person name="Lipzen A."/>
            <person name="Daum C."/>
            <person name="Hundley H."/>
            <person name="Pangilinan J."/>
            <person name="Johnson J."/>
            <person name="Barry K."/>
            <person name="LaButti K."/>
            <person name="Ng V."/>
            <person name="Ahrendt S."/>
            <person name="Min B."/>
            <person name="Choi I.G."/>
            <person name="Park H."/>
            <person name="Plett J.M."/>
            <person name="Magnuson J."/>
            <person name="Spatafora J.W."/>
            <person name="Nagy L.G."/>
            <person name="Henrissat B."/>
            <person name="Grigoriev I.V."/>
            <person name="Yang Z.L."/>
            <person name="Xu J."/>
            <person name="Martin F.M."/>
        </authorList>
    </citation>
    <scope>NUCLEOTIDE SEQUENCE</scope>
    <source>
        <strain evidence="1">KUC20120723A-06</strain>
    </source>
</reference>
<name>A0ACB8BI56_9AGAM</name>
<gene>
    <name evidence="1" type="ORF">BV22DRAFT_1034290</name>
</gene>
<dbReference type="EMBL" id="MU266407">
    <property type="protein sequence ID" value="KAH7925181.1"/>
    <property type="molecule type" value="Genomic_DNA"/>
</dbReference>
<dbReference type="Proteomes" id="UP000790709">
    <property type="component" value="Unassembled WGS sequence"/>
</dbReference>
<organism evidence="1 2">
    <name type="scientific">Leucogyrophana mollusca</name>
    <dbReference type="NCBI Taxonomy" id="85980"/>
    <lineage>
        <taxon>Eukaryota</taxon>
        <taxon>Fungi</taxon>
        <taxon>Dikarya</taxon>
        <taxon>Basidiomycota</taxon>
        <taxon>Agaricomycotina</taxon>
        <taxon>Agaricomycetes</taxon>
        <taxon>Agaricomycetidae</taxon>
        <taxon>Boletales</taxon>
        <taxon>Boletales incertae sedis</taxon>
        <taxon>Leucogyrophana</taxon>
    </lineage>
</organism>
<protein>
    <submittedName>
        <fullName evidence="1">SGS-domain-containing protein</fullName>
    </submittedName>
</protein>
<proteinExistence type="predicted"/>
<accession>A0ACB8BI56</accession>
<sequence length="200" mass="21993">MAALRHEFYETDEKLTLSVFDRGADPAQVSVKFEPRALSYQHGDKSLQLQPLKGQIDPDKSDFTVGKVKVEIRLVKAAQGRWGGLVGDAPDPLTTFAPTPATATASATAKQRKNWEGITTEILSGEKEKTSDEDPNVGGDSTVNSFFQKIFADADEDTRRAMMKSFQESGGTTLSTNWDEVKKAPVEVKPPSGSEWKKWN</sequence>
<keyword evidence="2" id="KW-1185">Reference proteome</keyword>
<comment type="caution">
    <text evidence="1">The sequence shown here is derived from an EMBL/GenBank/DDBJ whole genome shotgun (WGS) entry which is preliminary data.</text>
</comment>